<dbReference type="PIR" id="C82776">
    <property type="entry name" value="C82776"/>
</dbReference>
<dbReference type="KEGG" id="xfa:XF_0694"/>
<dbReference type="AlphaFoldDB" id="Q9PFG5"/>
<dbReference type="Proteomes" id="UP000000812">
    <property type="component" value="Chromosome"/>
</dbReference>
<dbReference type="STRING" id="160492.XF_0694"/>
<name>Q9PFG5_XYLFA</name>
<dbReference type="EMBL" id="AE003849">
    <property type="protein sequence ID" value="AAF83504.1"/>
    <property type="molecule type" value="Genomic_DNA"/>
</dbReference>
<gene>
    <name evidence="1" type="ordered locus">XF_0694</name>
</gene>
<accession>Q9PFG5</accession>
<organism evidence="1 2">
    <name type="scientific">Xylella fastidiosa (strain 9a5c)</name>
    <dbReference type="NCBI Taxonomy" id="160492"/>
    <lineage>
        <taxon>Bacteria</taxon>
        <taxon>Pseudomonadati</taxon>
        <taxon>Pseudomonadota</taxon>
        <taxon>Gammaproteobacteria</taxon>
        <taxon>Lysobacterales</taxon>
        <taxon>Lysobacteraceae</taxon>
        <taxon>Xylella</taxon>
    </lineage>
</organism>
<protein>
    <submittedName>
        <fullName evidence="1">Uncharacterized protein</fullName>
    </submittedName>
</protein>
<proteinExistence type="predicted"/>
<dbReference type="PROSITE" id="PS51257">
    <property type="entry name" value="PROKAR_LIPOPROTEIN"/>
    <property type="match status" value="1"/>
</dbReference>
<evidence type="ECO:0000313" key="2">
    <source>
        <dbReference type="Proteomes" id="UP000000812"/>
    </source>
</evidence>
<dbReference type="HOGENOM" id="CLU_3067784_0_0_6"/>
<evidence type="ECO:0000313" key="1">
    <source>
        <dbReference type="EMBL" id="AAF83504.1"/>
    </source>
</evidence>
<reference evidence="1 2" key="1">
    <citation type="journal article" date="2000" name="Nature">
        <title>The genome sequence of the plant pathogen Xylella fastidiosa.</title>
        <authorList>
            <person name="Simpson A.J."/>
            <person name="Reinach F.C."/>
            <person name="Arruda P."/>
            <person name="Abreu F.A."/>
            <person name="Acencio M."/>
            <person name="Alvarenga R."/>
            <person name="Alves L.M."/>
            <person name="Araya J.E."/>
            <person name="Baia G.S."/>
            <person name="Baptista C.S."/>
            <person name="Barros M.H."/>
            <person name="Bonaccorsi E.D."/>
            <person name="Bordin S."/>
            <person name="Bove J.M."/>
            <person name="Briones M.R."/>
            <person name="Bueno M.R."/>
            <person name="Camargo A.A."/>
            <person name="Camargo L.E."/>
            <person name="Carraro D.M."/>
            <person name="Carrer H."/>
            <person name="Colauto N.B."/>
            <person name="Colombo C."/>
            <person name="Costa F.F."/>
            <person name="Costa M.C."/>
            <person name="Costa-Neto C.M."/>
            <person name="Coutinho L.L."/>
            <person name="Cristofani M."/>
            <person name="Dias-Neto E."/>
            <person name="Docena C."/>
            <person name="El-Dorry H."/>
            <person name="Facincani A.P."/>
            <person name="Ferreira A.J."/>
            <person name="Ferreira V.C."/>
            <person name="Ferro J.A."/>
            <person name="Fraga J.S."/>
            <person name="Franca S.C."/>
            <person name="Franco M.C."/>
            <person name="Frohme M."/>
            <person name="Furlan L.R."/>
            <person name="Garnier M."/>
            <person name="Goldman G.H."/>
            <person name="Goldman M.H."/>
            <person name="Gomes S.L."/>
            <person name="Gruber A."/>
            <person name="Ho P.L."/>
            <person name="Hoheisel J.D."/>
            <person name="Junqueira M.L."/>
            <person name="Kemper E.L."/>
            <person name="Kitajima J.P."/>
            <person name="Krieger J.E."/>
            <person name="Kuramae E.E."/>
            <person name="Laigret F."/>
            <person name="Lambais M.R."/>
            <person name="Leite L.C."/>
            <person name="Lemos E.G."/>
            <person name="Lemos M.V."/>
            <person name="Lopes S.A."/>
            <person name="Lopes C.R."/>
            <person name="Machado J.A."/>
            <person name="Machado M.A."/>
            <person name="Madeira A.M."/>
            <person name="Madeira H.M."/>
            <person name="Marino C.L."/>
            <person name="Marques M.V."/>
            <person name="Martins E.A."/>
            <person name="Martins E.M."/>
            <person name="Matsukuma A.Y."/>
            <person name="Menck C.F."/>
            <person name="Miracca E.C."/>
            <person name="Miyaki C.Y."/>
            <person name="Monteriro-Vitorello C.B."/>
            <person name="Moon D.H."/>
            <person name="Nagai M.A."/>
            <person name="Nascimento A.L."/>
            <person name="Netto L.E."/>
            <person name="Nhani A.Jr."/>
            <person name="Nobrega F.G."/>
            <person name="Nunes L.R."/>
            <person name="Oliveira M.A."/>
            <person name="de Oliveira M.C."/>
            <person name="de Oliveira R.C."/>
            <person name="Palmieri D.A."/>
            <person name="Paris A."/>
            <person name="Peixoto B.R."/>
            <person name="Pereira G.A."/>
            <person name="Pereira H.A.Jr."/>
            <person name="Pesquero J.B."/>
            <person name="Quaggio R.B."/>
            <person name="Roberto P.G."/>
            <person name="Rodrigues V."/>
            <person name="de M Rosa A.J."/>
            <person name="de Rosa V.E.Jr."/>
            <person name="de Sa R.G."/>
            <person name="Santelli R.V."/>
            <person name="Sawasaki H.E."/>
            <person name="da Silva A.C."/>
            <person name="da Silva A.M."/>
            <person name="da Silva F.R."/>
            <person name="da Silva W.A.Jr."/>
            <person name="da Silveira J.F."/>
            <person name="Silvestri M.L."/>
            <person name="Siqueira W.J."/>
            <person name="de Souza A.A."/>
            <person name="de Souza A.P."/>
            <person name="Terenzi M.F."/>
            <person name="Truffi D."/>
            <person name="Tsai S.M."/>
            <person name="Tsuhako M.H."/>
            <person name="Vallada H."/>
            <person name="Van Sluys M.A."/>
            <person name="Verjovski-Almeida S."/>
            <person name="Vettore A.L."/>
            <person name="Zago M.A."/>
            <person name="Zatz M."/>
            <person name="Meidanis J."/>
            <person name="Setubal J.C."/>
        </authorList>
    </citation>
    <scope>NUCLEOTIDE SEQUENCE [LARGE SCALE GENOMIC DNA]</scope>
    <source>
        <strain evidence="1 2">9a5c</strain>
    </source>
</reference>
<sequence>MMPFRYLLAPAAGCGCRGACLGVGVERGYAWRHELDEWVNTCFGGAWCDAWRF</sequence>